<dbReference type="EMBL" id="OA883381">
    <property type="protein sequence ID" value="CAD7278744.1"/>
    <property type="molecule type" value="Genomic_DNA"/>
</dbReference>
<dbReference type="InterPro" id="IPR042460">
    <property type="entry name" value="DCN1-like_PONY"/>
</dbReference>
<evidence type="ECO:0000256" key="2">
    <source>
        <dbReference type="ARBA" id="ARBA00059219"/>
    </source>
</evidence>
<proteinExistence type="predicted"/>
<dbReference type="PANTHER" id="PTHR12281:SF32">
    <property type="entry name" value="DCN1-LIKE PROTEIN"/>
    <property type="match status" value="1"/>
</dbReference>
<keyword evidence="1" id="KW-0833">Ubl conjugation pathway</keyword>
<evidence type="ECO:0000256" key="1">
    <source>
        <dbReference type="ARBA" id="ARBA00022786"/>
    </source>
</evidence>
<evidence type="ECO:0000313" key="5">
    <source>
        <dbReference type="EMBL" id="CAD7278744.1"/>
    </source>
</evidence>
<evidence type="ECO:0000259" key="4">
    <source>
        <dbReference type="PROSITE" id="PS51229"/>
    </source>
</evidence>
<evidence type="ECO:0000256" key="3">
    <source>
        <dbReference type="RuleBase" id="RU410713"/>
    </source>
</evidence>
<name>A0A7R9BQI3_9CRUS</name>
<dbReference type="OrthoDB" id="286637at2759"/>
<dbReference type="InterPro" id="IPR005176">
    <property type="entry name" value="PONY_dom"/>
</dbReference>
<dbReference type="Gene3D" id="1.10.8.10">
    <property type="entry name" value="DNA helicase RuvA subunit, C-terminal domain"/>
    <property type="match status" value="1"/>
</dbReference>
<dbReference type="PROSITE" id="PS51229">
    <property type="entry name" value="DCUN1"/>
    <property type="match status" value="1"/>
</dbReference>
<dbReference type="GO" id="GO:0000151">
    <property type="term" value="C:ubiquitin ligase complex"/>
    <property type="evidence" value="ECO:0007669"/>
    <property type="project" value="TreeGrafter"/>
</dbReference>
<protein>
    <recommendedName>
        <fullName evidence="3">Defective in cullin neddylation protein</fullName>
    </recommendedName>
</protein>
<dbReference type="Gene3D" id="1.10.238.10">
    <property type="entry name" value="EF-hand"/>
    <property type="match status" value="1"/>
</dbReference>
<dbReference type="InterPro" id="IPR014764">
    <property type="entry name" value="DCN-prot"/>
</dbReference>
<dbReference type="FunFam" id="1.10.8.10:FF:000021">
    <property type="entry name" value="DCN1-like protein"/>
    <property type="match status" value="1"/>
</dbReference>
<comment type="function">
    <text evidence="3">Neddylation of cullins play an essential role in the regulation of SCF-type complexes activity.</text>
</comment>
<dbReference type="Gene3D" id="1.10.238.200">
    <property type="entry name" value="Cullin, PONY binding domain"/>
    <property type="match status" value="1"/>
</dbReference>
<dbReference type="PANTHER" id="PTHR12281">
    <property type="entry name" value="RP42 RELATED"/>
    <property type="match status" value="1"/>
</dbReference>
<dbReference type="AlphaFoldDB" id="A0A7R9BQI3"/>
<dbReference type="InterPro" id="IPR009060">
    <property type="entry name" value="UBA-like_sf"/>
</dbReference>
<reference evidence="5" key="1">
    <citation type="submission" date="2020-11" db="EMBL/GenBank/DDBJ databases">
        <authorList>
            <person name="Tran Van P."/>
        </authorList>
    </citation>
    <scope>NUCLEOTIDE SEQUENCE</scope>
</reference>
<feature type="domain" description="DCUN1" evidence="4">
    <location>
        <begin position="91"/>
        <end position="237"/>
    </location>
</feature>
<dbReference type="FunFam" id="1.10.238.10:FF:000030">
    <property type="entry name" value="DCN1-like protein"/>
    <property type="match status" value="1"/>
</dbReference>
<dbReference type="Pfam" id="PF14555">
    <property type="entry name" value="UBA_4"/>
    <property type="match status" value="1"/>
</dbReference>
<dbReference type="GO" id="GO:0031624">
    <property type="term" value="F:ubiquitin conjugating enzyme binding"/>
    <property type="evidence" value="ECO:0007669"/>
    <property type="project" value="TreeGrafter"/>
</dbReference>
<dbReference type="GO" id="GO:0045116">
    <property type="term" value="P:protein neddylation"/>
    <property type="evidence" value="ECO:0007669"/>
    <property type="project" value="TreeGrafter"/>
</dbReference>
<comment type="function">
    <text evidence="2">Promotes neddylation of cullin components of SCF-type E3 ubiquitin ligase complexes and thus regulates SCF-type complex activity. Function promotes cell proliferation.</text>
</comment>
<dbReference type="GO" id="GO:0032182">
    <property type="term" value="F:ubiquitin-like protein binding"/>
    <property type="evidence" value="ECO:0007669"/>
    <property type="project" value="TreeGrafter"/>
</dbReference>
<dbReference type="EMBL" id="CAJPEX010001344">
    <property type="protein sequence ID" value="CAG0918896.1"/>
    <property type="molecule type" value="Genomic_DNA"/>
</dbReference>
<organism evidence="5">
    <name type="scientific">Notodromas monacha</name>
    <dbReference type="NCBI Taxonomy" id="399045"/>
    <lineage>
        <taxon>Eukaryota</taxon>
        <taxon>Metazoa</taxon>
        <taxon>Ecdysozoa</taxon>
        <taxon>Arthropoda</taxon>
        <taxon>Crustacea</taxon>
        <taxon>Oligostraca</taxon>
        <taxon>Ostracoda</taxon>
        <taxon>Podocopa</taxon>
        <taxon>Podocopida</taxon>
        <taxon>Cypridocopina</taxon>
        <taxon>Cypridoidea</taxon>
        <taxon>Cyprididae</taxon>
        <taxon>Notodromas</taxon>
    </lineage>
</organism>
<accession>A0A7R9BQI3</accession>
<sequence>MLSVSLSAYSYLGTPGTIGNSAKETEPGWFDNMHKLKSSQREKVRQFITFTNTGEKTAIYCLQQNDWKLDLASDRFFQSPEFYVRDSKPPVDRKKLESFYSKYRDPTEPDKITAEGVVRLLDDLGLDHDSRLVLVFAWKLKAATQCEFSRDEFINGLTELGCDSLEKLKVKLPMHDAELRDAGRFKDFYQFTFNYAKNPGQKSLDLDMAIAYWNIVLSGRFPLLELWCRFLQVRSSH</sequence>
<dbReference type="Proteomes" id="UP000678499">
    <property type="component" value="Unassembled WGS sequence"/>
</dbReference>
<dbReference type="SUPFAM" id="SSF46934">
    <property type="entry name" value="UBA-like"/>
    <property type="match status" value="1"/>
</dbReference>
<keyword evidence="6" id="KW-1185">Reference proteome</keyword>
<dbReference type="GO" id="GO:0097602">
    <property type="term" value="F:cullin family protein binding"/>
    <property type="evidence" value="ECO:0007669"/>
    <property type="project" value="TreeGrafter"/>
</dbReference>
<evidence type="ECO:0000313" key="6">
    <source>
        <dbReference type="Proteomes" id="UP000678499"/>
    </source>
</evidence>
<dbReference type="Pfam" id="PF03556">
    <property type="entry name" value="Cullin_binding"/>
    <property type="match status" value="1"/>
</dbReference>
<gene>
    <name evidence="5" type="ORF">NMOB1V02_LOCUS6441</name>
</gene>